<comment type="subunit">
    <text evidence="10">Homomultimer. Interacts with envelope E protein in the budding compartment of the host cell, which is located between endoplasmic reticulum and the Golgi complex. Forms a complex with HE and S proteins. Interacts with nucleocapsid N protein. This interaction probably participates in RNA packaging into the virus.</text>
</comment>
<dbReference type="InterPro" id="IPR044346">
    <property type="entry name" value="M_deltaCoV"/>
</dbReference>
<keyword evidence="1 10" id="KW-0812">Transmembrane</keyword>
<evidence type="ECO:0000256" key="4">
    <source>
        <dbReference type="ARBA" id="ARBA00022870"/>
    </source>
</evidence>
<dbReference type="GO" id="GO:0019031">
    <property type="term" value="C:viral envelope"/>
    <property type="evidence" value="ECO:0007669"/>
    <property type="project" value="UniProtKB-KW"/>
</dbReference>
<dbReference type="GO" id="GO:0044178">
    <property type="term" value="C:host cell Golgi membrane"/>
    <property type="evidence" value="ECO:0007669"/>
    <property type="project" value="UniProtKB-SubCell"/>
</dbReference>
<dbReference type="EMBL" id="KJ601777">
    <property type="protein sequence ID" value="AIB07787.1"/>
    <property type="molecule type" value="Genomic_RNA"/>
</dbReference>
<dbReference type="GO" id="GO:0039660">
    <property type="term" value="F:structural constituent of virion"/>
    <property type="evidence" value="ECO:0007669"/>
    <property type="project" value="UniProtKB-KW"/>
</dbReference>
<evidence type="ECO:0000256" key="7">
    <source>
        <dbReference type="ARBA" id="ARBA00023136"/>
    </source>
</evidence>
<feature type="transmembrane region" description="Helical" evidence="10">
    <location>
        <begin position="6"/>
        <end position="23"/>
    </location>
</feature>
<proteinExistence type="predicted"/>
<keyword evidence="3 10" id="KW-0946">Virion</keyword>
<evidence type="ECO:0000256" key="10">
    <source>
        <dbReference type="RuleBase" id="RU363118"/>
    </source>
</evidence>
<protein>
    <recommendedName>
        <fullName evidence="10">Membrane protein</fullName>
        <shortName evidence="10">M protein</shortName>
    </recommendedName>
    <alternativeName>
        <fullName evidence="10">E1 glycoprotein</fullName>
    </alternativeName>
    <alternativeName>
        <fullName evidence="10">Matrix glycoprotein</fullName>
    </alternativeName>
    <alternativeName>
        <fullName evidence="10">Membrane glycoprotein</fullName>
    </alternativeName>
</protein>
<comment type="subcellular location">
    <subcellularLocation>
        <location evidence="10">Host Golgi apparatus membrane</location>
        <topology evidence="10">Multi-pass membrane protein</topology>
    </subcellularLocation>
    <subcellularLocation>
        <location evidence="10">Virion membrane</location>
        <topology evidence="10">Multi-pass membrane protein</topology>
    </subcellularLocation>
</comment>
<dbReference type="Proteomes" id="UP000160089">
    <property type="component" value="Segment"/>
</dbReference>
<keyword evidence="4 10" id="KW-1043">Host membrane</keyword>
<dbReference type="Pfam" id="PF01635">
    <property type="entry name" value="CoV_M"/>
    <property type="match status" value="1"/>
</dbReference>
<name>A0A075E3D0_9NIDO</name>
<reference evidence="11 12" key="1">
    <citation type="submission" date="2014-03" db="EMBL/GenBank/DDBJ databases">
        <title>Emergence of swine deltacoronavirus.</title>
        <authorList>
            <person name="Marthaler D."/>
            <person name="Rossow K."/>
            <person name="Rovira A."/>
        </authorList>
    </citation>
    <scope>NUCLEOTIDE SEQUENCE [LARGE SCALE GENOMIC DNA]</scope>
    <source>
        <strain evidence="11">PDCoV/USA/Illinois133/2014</strain>
    </source>
</reference>
<dbReference type="CDD" id="cd21594">
    <property type="entry name" value="deltaCoV_M"/>
    <property type="match status" value="1"/>
</dbReference>
<evidence type="ECO:0000256" key="9">
    <source>
        <dbReference type="ARBA" id="ARBA00023311"/>
    </source>
</evidence>
<evidence type="ECO:0000256" key="1">
    <source>
        <dbReference type="ARBA" id="ARBA00022692"/>
    </source>
</evidence>
<evidence type="ECO:0000313" key="11">
    <source>
        <dbReference type="EMBL" id="AIB07787.1"/>
    </source>
</evidence>
<evidence type="ECO:0000256" key="6">
    <source>
        <dbReference type="ARBA" id="ARBA00022989"/>
    </source>
</evidence>
<keyword evidence="8" id="KW-0325">Glycoprotein</keyword>
<accession>A0A075E3D0</accession>
<keyword evidence="5 10" id="KW-0261">Viral envelope protein</keyword>
<gene>
    <name evidence="10 11" type="primary">M</name>
</gene>
<keyword evidence="9 10" id="KW-0468">Viral matrix protein</keyword>
<sequence length="217" mass="24552">MSDAEEWQIIVFIAIIWALGVILQGGYATRNRVIYVIKLILLWLLQPFTLVVTIWTAVDRSSKKDAVFIVSIIFAVLTFISWAKYWYDSIRLLMKTRSAWALSPESRLLAGIMDPMGTWRCIPIDHMAPILTPVVKHGKLKLHGQELANGISVRNPPQDMVIVSPSDTFHYTFKKPVESNNDPEFAVLIYQGDRASNAGLHTITTSKAGDARLYKYM</sequence>
<dbReference type="GO" id="GO:0016020">
    <property type="term" value="C:membrane"/>
    <property type="evidence" value="ECO:0007669"/>
    <property type="project" value="InterPro"/>
</dbReference>
<evidence type="ECO:0000256" key="3">
    <source>
        <dbReference type="ARBA" id="ARBA00022844"/>
    </source>
</evidence>
<dbReference type="InterPro" id="IPR002574">
    <property type="entry name" value="M_CoV"/>
</dbReference>
<dbReference type="PROSITE" id="PS51927">
    <property type="entry name" value="COV_M"/>
    <property type="match status" value="1"/>
</dbReference>
<evidence type="ECO:0000256" key="2">
    <source>
        <dbReference type="ARBA" id="ARBA00022812"/>
    </source>
</evidence>
<dbReference type="GO" id="GO:0055036">
    <property type="term" value="C:virion membrane"/>
    <property type="evidence" value="ECO:0007669"/>
    <property type="project" value="UniProtKB-SubCell"/>
</dbReference>
<evidence type="ECO:0000256" key="8">
    <source>
        <dbReference type="ARBA" id="ARBA00023180"/>
    </source>
</evidence>
<organism evidence="11 12">
    <name type="scientific">Deltacoronavirus PDCoV/USA/Illinois133/2014</name>
    <dbReference type="NCBI Taxonomy" id="1477411"/>
    <lineage>
        <taxon>Viruses</taxon>
        <taxon>Riboviria</taxon>
        <taxon>Orthornavirae</taxon>
        <taxon>Pisuviricota</taxon>
        <taxon>Pisoniviricetes</taxon>
        <taxon>Nidovirales</taxon>
        <taxon>Cornidovirineae</taxon>
        <taxon>Coronaviridae</taxon>
        <taxon>Orthocoronavirinae</taxon>
        <taxon>Deltacoronavirus</taxon>
        <taxon>Buldecovirus</taxon>
        <taxon>Deltacoronavirus suis</taxon>
        <taxon>Coronavirus HKU15</taxon>
    </lineage>
</organism>
<feature type="transmembrane region" description="Helical" evidence="10">
    <location>
        <begin position="35"/>
        <end position="55"/>
    </location>
</feature>
<feature type="transmembrane region" description="Helical" evidence="10">
    <location>
        <begin position="67"/>
        <end position="87"/>
    </location>
</feature>
<evidence type="ECO:0000256" key="5">
    <source>
        <dbReference type="ARBA" id="ARBA00022879"/>
    </source>
</evidence>
<keyword evidence="7 10" id="KW-0472">Membrane</keyword>
<dbReference type="SMR" id="A0A075E3D0"/>
<keyword evidence="6 10" id="KW-1133">Transmembrane helix</keyword>
<comment type="function">
    <text evidence="10">Component of the viral envelope that plays a central role in virus morphogenesis and assembly via its interactions with other viral proteins.</text>
</comment>
<evidence type="ECO:0000313" key="12">
    <source>
        <dbReference type="Proteomes" id="UP000160089"/>
    </source>
</evidence>
<keyword evidence="2 10" id="KW-1040">Host Golgi apparatus</keyword>